<reference evidence="10 11" key="1">
    <citation type="submission" date="2024-10" db="EMBL/GenBank/DDBJ databases">
        <title>Updated reference genomes for cyclostephanoid diatoms.</title>
        <authorList>
            <person name="Roberts W.R."/>
            <person name="Alverson A.J."/>
        </authorList>
    </citation>
    <scope>NUCLEOTIDE SEQUENCE [LARGE SCALE GENOMIC DNA]</scope>
    <source>
        <strain evidence="10 11">AJA232-27</strain>
    </source>
</reference>
<comment type="subcellular location">
    <subcellularLocation>
        <location evidence="1">Cytoplasm</location>
    </subcellularLocation>
</comment>
<dbReference type="GO" id="GO:0008173">
    <property type="term" value="F:RNA methyltransferase activity"/>
    <property type="evidence" value="ECO:0007669"/>
    <property type="project" value="UniProtKB-ARBA"/>
</dbReference>
<dbReference type="GO" id="GO:0005737">
    <property type="term" value="C:cytoplasm"/>
    <property type="evidence" value="ECO:0007669"/>
    <property type="project" value="UniProtKB-SubCell"/>
</dbReference>
<feature type="domain" description="Fe2OG dioxygenase" evidence="9">
    <location>
        <begin position="126"/>
        <end position="224"/>
    </location>
</feature>
<dbReference type="PANTHER" id="PTHR14911">
    <property type="entry name" value="THUMP DOMAIN-CONTAINING"/>
    <property type="match status" value="1"/>
</dbReference>
<evidence type="ECO:0000256" key="1">
    <source>
        <dbReference type="ARBA" id="ARBA00004496"/>
    </source>
</evidence>
<evidence type="ECO:0000256" key="2">
    <source>
        <dbReference type="ARBA" id="ARBA00022490"/>
    </source>
</evidence>
<dbReference type="GO" id="GO:0008033">
    <property type="term" value="P:tRNA processing"/>
    <property type="evidence" value="ECO:0007669"/>
    <property type="project" value="UniProtKB-KW"/>
</dbReference>
<dbReference type="InterPro" id="IPR004114">
    <property type="entry name" value="THUMP_dom"/>
</dbReference>
<dbReference type="Pfam" id="PF02926">
    <property type="entry name" value="THUMP"/>
    <property type="match status" value="1"/>
</dbReference>
<feature type="region of interest" description="Disordered" evidence="7">
    <location>
        <begin position="55"/>
        <end position="75"/>
    </location>
</feature>
<dbReference type="PANTHER" id="PTHR14911:SF13">
    <property type="entry name" value="TRNA (GUANINE(6)-N2)-METHYLTRANSFERASE THUMP3"/>
    <property type="match status" value="1"/>
</dbReference>
<dbReference type="SUPFAM" id="SSF143437">
    <property type="entry name" value="THUMP domain-like"/>
    <property type="match status" value="1"/>
</dbReference>
<dbReference type="GO" id="GO:0043527">
    <property type="term" value="C:tRNA methyltransferase complex"/>
    <property type="evidence" value="ECO:0007669"/>
    <property type="project" value="UniProtKB-ARBA"/>
</dbReference>
<dbReference type="SMART" id="SM00981">
    <property type="entry name" value="THUMP"/>
    <property type="match status" value="1"/>
</dbReference>
<dbReference type="Pfam" id="PF13532">
    <property type="entry name" value="2OG-FeII_Oxy_2"/>
    <property type="match status" value="1"/>
</dbReference>
<evidence type="ECO:0000256" key="3">
    <source>
        <dbReference type="ARBA" id="ARBA00022603"/>
    </source>
</evidence>
<dbReference type="InterPro" id="IPR000241">
    <property type="entry name" value="RlmKL-like_Mtase"/>
</dbReference>
<dbReference type="InterPro" id="IPR037151">
    <property type="entry name" value="AlkB-like_sf"/>
</dbReference>
<dbReference type="SUPFAM" id="SSF53335">
    <property type="entry name" value="S-adenosyl-L-methionine-dependent methyltransferases"/>
    <property type="match status" value="1"/>
</dbReference>
<protein>
    <recommendedName>
        <fullName evidence="12">Fe2OG dioxygenase domain-containing protein</fullName>
    </recommendedName>
</protein>
<evidence type="ECO:0000256" key="5">
    <source>
        <dbReference type="ARBA" id="ARBA00022694"/>
    </source>
</evidence>
<evidence type="ECO:0000313" key="10">
    <source>
        <dbReference type="EMBL" id="KAL3756253.1"/>
    </source>
</evidence>
<evidence type="ECO:0000256" key="7">
    <source>
        <dbReference type="SAM" id="MobiDB-lite"/>
    </source>
</evidence>
<dbReference type="Gene3D" id="3.30.2130.30">
    <property type="match status" value="1"/>
</dbReference>
<name>A0ABD3LXR2_9STRA</name>
<keyword evidence="3" id="KW-0489">Methyltransferase</keyword>
<organism evidence="10 11">
    <name type="scientific">Discostella pseudostelligera</name>
    <dbReference type="NCBI Taxonomy" id="259834"/>
    <lineage>
        <taxon>Eukaryota</taxon>
        <taxon>Sar</taxon>
        <taxon>Stramenopiles</taxon>
        <taxon>Ochrophyta</taxon>
        <taxon>Bacillariophyta</taxon>
        <taxon>Coscinodiscophyceae</taxon>
        <taxon>Thalassiosirophycidae</taxon>
        <taxon>Stephanodiscales</taxon>
        <taxon>Stephanodiscaceae</taxon>
        <taxon>Discostella</taxon>
    </lineage>
</organism>
<dbReference type="InterPro" id="IPR029063">
    <property type="entry name" value="SAM-dependent_MTases_sf"/>
</dbReference>
<comment type="caution">
    <text evidence="10">The sequence shown here is derived from an EMBL/GenBank/DDBJ whole genome shotgun (WGS) entry which is preliminary data.</text>
</comment>
<evidence type="ECO:0000313" key="11">
    <source>
        <dbReference type="Proteomes" id="UP001530293"/>
    </source>
</evidence>
<dbReference type="GO" id="GO:0032259">
    <property type="term" value="P:methylation"/>
    <property type="evidence" value="ECO:0007669"/>
    <property type="project" value="UniProtKB-KW"/>
</dbReference>
<dbReference type="InterPro" id="IPR005123">
    <property type="entry name" value="Oxoglu/Fe-dep_dioxygenase_dom"/>
</dbReference>
<proteinExistence type="predicted"/>
<dbReference type="Proteomes" id="UP001530293">
    <property type="component" value="Unassembled WGS sequence"/>
</dbReference>
<accession>A0ABD3LXR2</accession>
<dbReference type="Pfam" id="PF01170">
    <property type="entry name" value="UPF0020"/>
    <property type="match status" value="1"/>
</dbReference>
<dbReference type="CDD" id="cd02440">
    <property type="entry name" value="AdoMet_MTases"/>
    <property type="match status" value="1"/>
</dbReference>
<dbReference type="AlphaFoldDB" id="A0ABD3LXR2"/>
<feature type="compositionally biased region" description="Acidic residues" evidence="7">
    <location>
        <begin position="62"/>
        <end position="73"/>
    </location>
</feature>
<keyword evidence="4" id="KW-0808">Transferase</keyword>
<dbReference type="Gene3D" id="2.60.120.590">
    <property type="entry name" value="Alpha-ketoglutarate-dependent dioxygenase AlkB-like"/>
    <property type="match status" value="1"/>
</dbReference>
<dbReference type="EMBL" id="JALLBG020000312">
    <property type="protein sequence ID" value="KAL3756253.1"/>
    <property type="molecule type" value="Genomic_DNA"/>
</dbReference>
<evidence type="ECO:0000259" key="8">
    <source>
        <dbReference type="PROSITE" id="PS51165"/>
    </source>
</evidence>
<gene>
    <name evidence="10" type="ORF">ACHAWU_007204</name>
</gene>
<keyword evidence="11" id="KW-1185">Reference proteome</keyword>
<dbReference type="PROSITE" id="PS01261">
    <property type="entry name" value="UPF0020"/>
    <property type="match status" value="1"/>
</dbReference>
<dbReference type="InterPro" id="IPR027450">
    <property type="entry name" value="AlkB-like"/>
</dbReference>
<evidence type="ECO:0000259" key="9">
    <source>
        <dbReference type="PROSITE" id="PS51471"/>
    </source>
</evidence>
<keyword evidence="6" id="KW-0694">RNA-binding</keyword>
<keyword evidence="5" id="KW-0819">tRNA processing</keyword>
<dbReference type="SUPFAM" id="SSF51197">
    <property type="entry name" value="Clavaminate synthase-like"/>
    <property type="match status" value="1"/>
</dbReference>
<evidence type="ECO:0000256" key="6">
    <source>
        <dbReference type="PROSITE-ProRule" id="PRU00529"/>
    </source>
</evidence>
<keyword evidence="2" id="KW-0963">Cytoplasm</keyword>
<sequence length="755" mass="84863">MEEYLLPLHTPCVYYDANFLSESEASVAYQYLLTNTPWEKTPKINRWVTLMELPPKAKGGGEDDANAEGDANDAAEPKEVVGYRYRDAPGASIVGPFPNVVHKLKLLAEEWYNSKQPTNDNNSKLEFNVCLLNYYQDGSQRIGWHSDREELGRTTPIASISLGASRQFLIRSKTDGMRDRASITMSHGSLVIMENVCQLQYLHSVPKEMEVTEGRINLTFRCKKEGEEATLGEMEHEKRDHWIDQIATEEGVLDSTAGPWKKDEDEKGMIIGSAELGDHGGHQVFGDDAQFYNPLYHMEDEVSESVEFVVRTNIGAECYCAAEIEEVLDIERYCCLARPFGIAGYVAVCRRTLIGEVDDDDGKELTSSPLDAILLQLRSAHHVLRYNDHFDLSQVTSSSVAADLEMDGEAKNASEEGEQVKTKIGSITGEMLYEYYKERLVSQNASISSLVHLDKQGGTFRVTCERIGSGHGFQAPEVEREIGGAMSEYYSNVKPKMNDFDIQIRIDVVATKVIVGTQINVDDLSKERHFLRFRNAVTIKTNLAYAMVRCANIKNGDLVVDPFCGSGTILLEALDVYQKQIKCIGMDVSRRSANGAQENARAEGFDDDICQFHCCDARNFRSKLEEDSVSAIVTNLPWGIMTGHKNVSDLQSMYEVFLRTAWYILKDKARIVMLVLRGLQLTRIIRKLSGRYRLLSVNCVRTTNNLPSIVVVEKLAVDHVRVAVKRQLAYLAQFVSVSPEMHQAVHYEKIDETTF</sequence>
<evidence type="ECO:0008006" key="12">
    <source>
        <dbReference type="Google" id="ProtNLM"/>
    </source>
</evidence>
<dbReference type="Gene3D" id="3.40.50.150">
    <property type="entry name" value="Vaccinia Virus protein VP39"/>
    <property type="match status" value="1"/>
</dbReference>
<dbReference type="PROSITE" id="PS51165">
    <property type="entry name" value="THUMP"/>
    <property type="match status" value="1"/>
</dbReference>
<dbReference type="GO" id="GO:0003723">
    <property type="term" value="F:RNA binding"/>
    <property type="evidence" value="ECO:0007669"/>
    <property type="project" value="UniProtKB-UniRule"/>
</dbReference>
<dbReference type="InterPro" id="IPR053943">
    <property type="entry name" value="RlmKL-like_Mtase_CS"/>
</dbReference>
<feature type="domain" description="THUMP" evidence="8">
    <location>
        <begin position="418"/>
        <end position="519"/>
    </location>
</feature>
<dbReference type="PROSITE" id="PS51471">
    <property type="entry name" value="FE2OG_OXY"/>
    <property type="match status" value="1"/>
</dbReference>
<evidence type="ECO:0000256" key="4">
    <source>
        <dbReference type="ARBA" id="ARBA00022679"/>
    </source>
</evidence>